<dbReference type="PANTHER" id="PTHR28037:SF1">
    <property type="entry name" value="ALCOHOL O-ACETYLTRANSFERASE 1-RELATED"/>
    <property type="match status" value="1"/>
</dbReference>
<dbReference type="AlphaFoldDB" id="A0AB38MBP2"/>
<dbReference type="SUPFAM" id="SSF52777">
    <property type="entry name" value="CoA-dependent acyltransferases"/>
    <property type="match status" value="1"/>
</dbReference>
<comment type="caution">
    <text evidence="1">The sequence shown here is derived from an EMBL/GenBank/DDBJ whole genome shotgun (WGS) entry which is preliminary data.</text>
</comment>
<evidence type="ECO:0008006" key="3">
    <source>
        <dbReference type="Google" id="ProtNLM"/>
    </source>
</evidence>
<dbReference type="InterPro" id="IPR023213">
    <property type="entry name" value="CAT-like_dom_sf"/>
</dbReference>
<dbReference type="PANTHER" id="PTHR28037">
    <property type="entry name" value="ALCOHOL O-ACETYLTRANSFERASE 1-RELATED"/>
    <property type="match status" value="1"/>
</dbReference>
<dbReference type="InterPro" id="IPR052058">
    <property type="entry name" value="Alcohol_O-acetyltransferase"/>
</dbReference>
<name>A0AB38MBP2_9BASI</name>
<sequence length="600" mass="67160">MTQPLTNSSPQLFPSTSIIESFMDDRVISSLAHLAPSHLQWTDHNGVLTRPLGLVEMFFHKMALMHQGRTDIFFRLPMRIEGDDSWFDKLPIAWARLNQLHPSLSYAVIEDGSDEPMFSFDPTDLSGEPVHVVRNCSQTIIVERNFKDDVVEWMREQIWNGDRQFLNQSSNLGRLIVLHNSTTGEVDIIMAVAHCISDGTSVAALANEFLEILTSNELDGVNGSTVKIPTLSDYREFKPQLVNEGSLNSVTNFLNLTKEDIVSALPLAMESAYPPMPLTTRPPTLPRLRWYWAIRRVIAQVRGNILNRLSTVDFVGERSPSEQKELEPSWGALTNWKHFTLSPDQTNGVMRYAKECNVKIGSLLFATSSIVISNLNHIKQIDNGDTCLIGFPFSIRPYLDQTPNKARSTPLDVPSIMEISPLSVQLGFGGIQLPSTPCLVDSETFKIRFKSRAQSAQSQFRNLLSSATLLHDGHCMAMARARTFSEGHDGWKIVKQTESNSQLRGKGTAINGSMLGSMDKILKPSYTAKTYTLSLDNQRQAYIGVRCRTQEVLLETFTLNGQLTISLGYDRVLWPDETLSSNALTIWALTPLKKVDDKVA</sequence>
<accession>A0AB38MBP2</accession>
<organism evidence="1 2">
    <name type="scientific">Wallemia mellicola</name>
    <dbReference type="NCBI Taxonomy" id="1708541"/>
    <lineage>
        <taxon>Eukaryota</taxon>
        <taxon>Fungi</taxon>
        <taxon>Dikarya</taxon>
        <taxon>Basidiomycota</taxon>
        <taxon>Wallemiomycotina</taxon>
        <taxon>Wallemiomycetes</taxon>
        <taxon>Wallemiales</taxon>
        <taxon>Wallemiaceae</taxon>
        <taxon>Wallemia</taxon>
    </lineage>
</organism>
<protein>
    <recommendedName>
        <fullName evidence="3">CoA-dependent acyltransferase</fullName>
    </recommendedName>
</protein>
<dbReference type="Proteomes" id="UP000309601">
    <property type="component" value="Unassembled WGS sequence"/>
</dbReference>
<evidence type="ECO:0000313" key="2">
    <source>
        <dbReference type="Proteomes" id="UP000309601"/>
    </source>
</evidence>
<reference evidence="1 2" key="1">
    <citation type="submission" date="2019-03" db="EMBL/GenBank/DDBJ databases">
        <title>Sequencing 25 genomes of Wallemia mellicola.</title>
        <authorList>
            <person name="Gostincar C."/>
        </authorList>
    </citation>
    <scope>NUCLEOTIDE SEQUENCE [LARGE SCALE GENOMIC DNA]</scope>
    <source>
        <strain evidence="1 2">EXF-1274</strain>
    </source>
</reference>
<dbReference type="Gene3D" id="3.30.559.10">
    <property type="entry name" value="Chloramphenicol acetyltransferase-like domain"/>
    <property type="match status" value="1"/>
</dbReference>
<proteinExistence type="predicted"/>
<gene>
    <name evidence="1" type="ORF">E3Q02_04274</name>
</gene>
<dbReference type="EMBL" id="SPRW01000084">
    <property type="protein sequence ID" value="TIC60491.1"/>
    <property type="molecule type" value="Genomic_DNA"/>
</dbReference>
<evidence type="ECO:0000313" key="1">
    <source>
        <dbReference type="EMBL" id="TIC60491.1"/>
    </source>
</evidence>